<gene>
    <name evidence="11" type="ORF">ACFO0C_28315</name>
</gene>
<dbReference type="EMBL" id="JBHSBL010000019">
    <property type="protein sequence ID" value="MFC4068854.1"/>
    <property type="molecule type" value="Genomic_DNA"/>
</dbReference>
<evidence type="ECO:0000256" key="5">
    <source>
        <dbReference type="ARBA" id="ARBA00022741"/>
    </source>
</evidence>
<dbReference type="InterPro" id="IPR050482">
    <property type="entry name" value="Sensor_HK_TwoCompSys"/>
</dbReference>
<dbReference type="SUPFAM" id="SSF55874">
    <property type="entry name" value="ATPase domain of HSP90 chaperone/DNA topoisomerase II/histidine kinase"/>
    <property type="match status" value="1"/>
</dbReference>
<evidence type="ECO:0000256" key="1">
    <source>
        <dbReference type="ARBA" id="ARBA00000085"/>
    </source>
</evidence>
<evidence type="ECO:0000259" key="10">
    <source>
        <dbReference type="SMART" id="SM00387"/>
    </source>
</evidence>
<keyword evidence="4" id="KW-0808">Transferase</keyword>
<feature type="transmembrane region" description="Helical" evidence="9">
    <location>
        <begin position="39"/>
        <end position="59"/>
    </location>
</feature>
<reference evidence="12" key="1">
    <citation type="journal article" date="2019" name="Int. J. Syst. Evol. Microbiol.">
        <title>The Global Catalogue of Microorganisms (GCM) 10K type strain sequencing project: providing services to taxonomists for standard genome sequencing and annotation.</title>
        <authorList>
            <consortium name="The Broad Institute Genomics Platform"/>
            <consortium name="The Broad Institute Genome Sequencing Center for Infectious Disease"/>
            <person name="Wu L."/>
            <person name="Ma J."/>
        </authorList>
    </citation>
    <scope>NUCLEOTIDE SEQUENCE [LARGE SCALE GENOMIC DNA]</scope>
    <source>
        <strain evidence="12">TBRC 5832</strain>
    </source>
</reference>
<feature type="transmembrane region" description="Helical" evidence="9">
    <location>
        <begin position="149"/>
        <end position="167"/>
    </location>
</feature>
<protein>
    <recommendedName>
        <fullName evidence="2">histidine kinase</fullName>
        <ecNumber evidence="2">2.7.13.3</ecNumber>
    </recommendedName>
</protein>
<evidence type="ECO:0000256" key="4">
    <source>
        <dbReference type="ARBA" id="ARBA00022679"/>
    </source>
</evidence>
<dbReference type="InterPro" id="IPR036890">
    <property type="entry name" value="HATPase_C_sf"/>
</dbReference>
<evidence type="ECO:0000313" key="12">
    <source>
        <dbReference type="Proteomes" id="UP001595867"/>
    </source>
</evidence>
<evidence type="ECO:0000256" key="2">
    <source>
        <dbReference type="ARBA" id="ARBA00012438"/>
    </source>
</evidence>
<feature type="domain" description="Histidine kinase/HSP90-like ATPase" evidence="10">
    <location>
        <begin position="293"/>
        <end position="383"/>
    </location>
</feature>
<evidence type="ECO:0000256" key="7">
    <source>
        <dbReference type="ARBA" id="ARBA00022840"/>
    </source>
</evidence>
<dbReference type="SMART" id="SM00387">
    <property type="entry name" value="HATPase_c"/>
    <property type="match status" value="1"/>
</dbReference>
<feature type="transmembrane region" description="Helical" evidence="9">
    <location>
        <begin position="92"/>
        <end position="110"/>
    </location>
</feature>
<name>A0ABV8IY32_9ACTN</name>
<dbReference type="RefSeq" id="WP_378069739.1">
    <property type="nucleotide sequence ID" value="NZ_JBHSBL010000019.1"/>
</dbReference>
<keyword evidence="7" id="KW-0067">ATP-binding</keyword>
<evidence type="ECO:0000256" key="6">
    <source>
        <dbReference type="ARBA" id="ARBA00022777"/>
    </source>
</evidence>
<dbReference type="GO" id="GO:0016301">
    <property type="term" value="F:kinase activity"/>
    <property type="evidence" value="ECO:0007669"/>
    <property type="project" value="UniProtKB-KW"/>
</dbReference>
<evidence type="ECO:0000256" key="9">
    <source>
        <dbReference type="SAM" id="Phobius"/>
    </source>
</evidence>
<feature type="transmembrane region" description="Helical" evidence="9">
    <location>
        <begin position="117"/>
        <end position="137"/>
    </location>
</feature>
<comment type="catalytic activity">
    <reaction evidence="1">
        <text>ATP + protein L-histidine = ADP + protein N-phospho-L-histidine.</text>
        <dbReference type="EC" id="2.7.13.3"/>
    </reaction>
</comment>
<keyword evidence="5" id="KW-0547">Nucleotide-binding</keyword>
<dbReference type="Pfam" id="PF02518">
    <property type="entry name" value="HATPase_c"/>
    <property type="match status" value="1"/>
</dbReference>
<sequence length="384" mass="39806">MFGAPGAWVALLWSAAAFAALRGYSGVPGMPDGLPPRPAWCWLLAAVAVITGLAASTLVRRRPLTALHLMLLAAVGLVLAVGSDGIPNQPDQSVALFLLPAGIVFARVVIVDPPRAWFAALVSMLAAVPVNAGLRVLLRQPDGFQPTAWLAFAVLPTVVAGLLGFSVRQARDYARRLSEQAAEQAVVAERLRISRELHDHVAHSVGVIAMQAGAAARVMDTQPERAREAMLAIETVSRDTLSGLRRILGGLRETPLQPPPGLADVGELVGAAQAAGVTVDVAWSGERRALAAEVELSAYRIIQESLTNVVRHAGAGLCRVSVDYGPAELAIAVVDDGRGGDTGGGGFGLVGLRERVALVNGTLTAGARPGGGFEVAARIPVSAS</sequence>
<dbReference type="EC" id="2.7.13.3" evidence="2"/>
<dbReference type="CDD" id="cd16917">
    <property type="entry name" value="HATPase_UhpB-NarQ-NarX-like"/>
    <property type="match status" value="1"/>
</dbReference>
<keyword evidence="12" id="KW-1185">Reference proteome</keyword>
<evidence type="ECO:0000256" key="3">
    <source>
        <dbReference type="ARBA" id="ARBA00022553"/>
    </source>
</evidence>
<dbReference type="Pfam" id="PF07730">
    <property type="entry name" value="HisKA_3"/>
    <property type="match status" value="1"/>
</dbReference>
<dbReference type="InterPro" id="IPR003594">
    <property type="entry name" value="HATPase_dom"/>
</dbReference>
<accession>A0ABV8IY32</accession>
<dbReference type="PANTHER" id="PTHR24421">
    <property type="entry name" value="NITRATE/NITRITE SENSOR PROTEIN NARX-RELATED"/>
    <property type="match status" value="1"/>
</dbReference>
<proteinExistence type="predicted"/>
<organism evidence="11 12">
    <name type="scientific">Actinoplanes subglobosus</name>
    <dbReference type="NCBI Taxonomy" id="1547892"/>
    <lineage>
        <taxon>Bacteria</taxon>
        <taxon>Bacillati</taxon>
        <taxon>Actinomycetota</taxon>
        <taxon>Actinomycetes</taxon>
        <taxon>Micromonosporales</taxon>
        <taxon>Micromonosporaceae</taxon>
        <taxon>Actinoplanes</taxon>
    </lineage>
</organism>
<comment type="caution">
    <text evidence="11">The sequence shown here is derived from an EMBL/GenBank/DDBJ whole genome shotgun (WGS) entry which is preliminary data.</text>
</comment>
<keyword evidence="9" id="KW-0472">Membrane</keyword>
<keyword evidence="3" id="KW-0597">Phosphoprotein</keyword>
<dbReference type="PANTHER" id="PTHR24421:SF10">
    <property type="entry name" value="NITRATE_NITRITE SENSOR PROTEIN NARQ"/>
    <property type="match status" value="1"/>
</dbReference>
<keyword evidence="9" id="KW-0812">Transmembrane</keyword>
<dbReference type="Proteomes" id="UP001595867">
    <property type="component" value="Unassembled WGS sequence"/>
</dbReference>
<dbReference type="Gene3D" id="1.20.5.1930">
    <property type="match status" value="1"/>
</dbReference>
<keyword evidence="8" id="KW-0902">Two-component regulatory system</keyword>
<keyword evidence="9" id="KW-1133">Transmembrane helix</keyword>
<keyword evidence="6 11" id="KW-0418">Kinase</keyword>
<dbReference type="InterPro" id="IPR011712">
    <property type="entry name" value="Sig_transdc_His_kin_sub3_dim/P"/>
</dbReference>
<dbReference type="Gene3D" id="3.30.565.10">
    <property type="entry name" value="Histidine kinase-like ATPase, C-terminal domain"/>
    <property type="match status" value="1"/>
</dbReference>
<feature type="transmembrane region" description="Helical" evidence="9">
    <location>
        <begin position="66"/>
        <end position="86"/>
    </location>
</feature>
<evidence type="ECO:0000256" key="8">
    <source>
        <dbReference type="ARBA" id="ARBA00023012"/>
    </source>
</evidence>
<evidence type="ECO:0000313" key="11">
    <source>
        <dbReference type="EMBL" id="MFC4068854.1"/>
    </source>
</evidence>